<dbReference type="EMBL" id="CP031043">
    <property type="protein sequence ID" value="QDZ23528.1"/>
    <property type="molecule type" value="Genomic_DNA"/>
</dbReference>
<gene>
    <name evidence="2" type="ORF">A3770_10p60460</name>
</gene>
<evidence type="ECO:0008006" key="4">
    <source>
        <dbReference type="Google" id="ProtNLM"/>
    </source>
</evidence>
<proteinExistence type="predicted"/>
<feature type="compositionally biased region" description="Basic and acidic residues" evidence="1">
    <location>
        <begin position="66"/>
        <end position="76"/>
    </location>
</feature>
<evidence type="ECO:0000313" key="2">
    <source>
        <dbReference type="EMBL" id="QDZ23528.1"/>
    </source>
</evidence>
<reference evidence="2 3" key="1">
    <citation type="submission" date="2018-07" db="EMBL/GenBank/DDBJ databases">
        <title>The complete nuclear genome of the prasinophyte Chloropicon primus (CCMP1205).</title>
        <authorList>
            <person name="Pombert J.-F."/>
            <person name="Otis C."/>
            <person name="Turmel M."/>
            <person name="Lemieux C."/>
        </authorList>
    </citation>
    <scope>NUCLEOTIDE SEQUENCE [LARGE SCALE GENOMIC DNA]</scope>
    <source>
        <strain evidence="2 3">CCMP1205</strain>
    </source>
</reference>
<protein>
    <recommendedName>
        <fullName evidence="4">GATA-type domain-containing protein</fullName>
    </recommendedName>
</protein>
<accession>A0A5B8MS31</accession>
<dbReference type="Proteomes" id="UP000316726">
    <property type="component" value="Chromosome 10"/>
</dbReference>
<dbReference type="OrthoDB" id="550021at2759"/>
<feature type="region of interest" description="Disordered" evidence="1">
    <location>
        <begin position="1"/>
        <end position="95"/>
    </location>
</feature>
<evidence type="ECO:0000313" key="3">
    <source>
        <dbReference type="Proteomes" id="UP000316726"/>
    </source>
</evidence>
<dbReference type="AlphaFoldDB" id="A0A5B8MS31"/>
<evidence type="ECO:0000256" key="1">
    <source>
        <dbReference type="SAM" id="MobiDB-lite"/>
    </source>
</evidence>
<feature type="compositionally biased region" description="Basic and acidic residues" evidence="1">
    <location>
        <begin position="1"/>
        <end position="22"/>
    </location>
</feature>
<keyword evidence="3" id="KW-1185">Reference proteome</keyword>
<name>A0A5B8MS31_9CHLO</name>
<sequence>MSEERHRGPQPRLADEWRKVVEGPRQLKKAGDAEGAGRGSKLCEGKHRAREQSGVAPSSEAASRGSKTESGEAAPKERKRKHERAEAPAGSGGGSLACGMCGTTRTCIWGKDKRPNAIGGVVCNNCGGGARDRKRARAGTRPCGEGAIGVFFRKNSQSREGHFLYGTVTEYNPVTMKHLISYEDGDVRWHDLLQEELELSRYAKTAFTNRWMPYEAAQKFVSSTMRFASVSQLKSWLSSEWKPDCIPSIPGSVYKKEGFTTYEDFINPDTDVKFHSWLRLRDYARSLQLKTPHAWLGLHDQGKLEGGSPRDPHEVYSKYWISWCDFLAVQRHQAFFLAKEFARELDLKDKEEWTSYCKHCKMPGGIPENPDKIYSQEWRGWKDFLGQARCPKPRNVYIKRTRIDSYKRMPKAKRCGQCKTCLNPRMRKACLTVRAIMEVPGVTQAGLHEPMPKAKMPKAKRCGQCRTCLNPRLRKGCLALRATREVSDVEVPDVTQAGLHEPMPKAKMPKAKRCGQCRTCLNPRLRKGCLALRATMEVSGVTQAGPALNIL</sequence>
<organism evidence="2 3">
    <name type="scientific">Chloropicon primus</name>
    <dbReference type="NCBI Taxonomy" id="1764295"/>
    <lineage>
        <taxon>Eukaryota</taxon>
        <taxon>Viridiplantae</taxon>
        <taxon>Chlorophyta</taxon>
        <taxon>Chloropicophyceae</taxon>
        <taxon>Chloropicales</taxon>
        <taxon>Chloropicaceae</taxon>
        <taxon>Chloropicon</taxon>
    </lineage>
</organism>